<protein>
    <submittedName>
        <fullName evidence="9">M20 family metallopeptidase</fullName>
    </submittedName>
</protein>
<dbReference type="InterPro" id="IPR036264">
    <property type="entry name" value="Bact_exopeptidase_dim_dom"/>
</dbReference>
<dbReference type="RefSeq" id="WP_058919664.1">
    <property type="nucleotide sequence ID" value="NZ_JBHSQC010000024.1"/>
</dbReference>
<dbReference type="InterPro" id="IPR050072">
    <property type="entry name" value="Peptidase_M20A"/>
</dbReference>
<dbReference type="PANTHER" id="PTHR43808">
    <property type="entry name" value="ACETYLORNITHINE DEACETYLASE"/>
    <property type="match status" value="1"/>
</dbReference>
<keyword evidence="7" id="KW-0224">Dipeptidase</keyword>
<dbReference type="Gene3D" id="3.30.70.360">
    <property type="match status" value="2"/>
</dbReference>
<evidence type="ECO:0000313" key="9">
    <source>
        <dbReference type="EMBL" id="MFD1798469.1"/>
    </source>
</evidence>
<dbReference type="InterPro" id="IPR001261">
    <property type="entry name" value="ArgE/DapE_CS"/>
</dbReference>
<dbReference type="PANTHER" id="PTHR43808:SF31">
    <property type="entry name" value="N-ACETYL-L-CITRULLINE DEACETYLASE"/>
    <property type="match status" value="1"/>
</dbReference>
<dbReference type="Gene3D" id="3.40.630.10">
    <property type="entry name" value="Zn peptidases"/>
    <property type="match status" value="1"/>
</dbReference>
<dbReference type="SUPFAM" id="SSF53187">
    <property type="entry name" value="Zn-dependent exopeptidases"/>
    <property type="match status" value="1"/>
</dbReference>
<evidence type="ECO:0000256" key="5">
    <source>
        <dbReference type="ARBA" id="ARBA00022801"/>
    </source>
</evidence>
<reference evidence="10" key="1">
    <citation type="journal article" date="2019" name="Int. J. Syst. Evol. Microbiol.">
        <title>The Global Catalogue of Microorganisms (GCM) 10K type strain sequencing project: providing services to taxonomists for standard genome sequencing and annotation.</title>
        <authorList>
            <consortium name="The Broad Institute Genomics Platform"/>
            <consortium name="The Broad Institute Genome Sequencing Center for Infectious Disease"/>
            <person name="Wu L."/>
            <person name="Ma J."/>
        </authorList>
    </citation>
    <scope>NUCLEOTIDE SEQUENCE [LARGE SCALE GENOMIC DNA]</scope>
    <source>
        <strain evidence="10">KCTC 42143</strain>
    </source>
</reference>
<comment type="cofactor">
    <cofactor evidence="1">
        <name>Zn(2+)</name>
        <dbReference type="ChEBI" id="CHEBI:29105"/>
    </cofactor>
</comment>
<keyword evidence="5" id="KW-0378">Hydrolase</keyword>
<keyword evidence="3" id="KW-0645">Protease</keyword>
<dbReference type="PROSITE" id="PS00759">
    <property type="entry name" value="ARGE_DAPE_CPG2_2"/>
    <property type="match status" value="1"/>
</dbReference>
<gene>
    <name evidence="9" type="ORF">ACFSBK_01150</name>
</gene>
<keyword evidence="8" id="KW-0482">Metalloprotease</keyword>
<keyword evidence="6" id="KW-0862">Zinc</keyword>
<evidence type="ECO:0000256" key="8">
    <source>
        <dbReference type="ARBA" id="ARBA00023049"/>
    </source>
</evidence>
<accession>A0ABW4NJ88</accession>
<keyword evidence="4" id="KW-0479">Metal-binding</keyword>
<comment type="similarity">
    <text evidence="2">Belongs to the peptidase M20A family.</text>
</comment>
<dbReference type="NCBIfam" id="NF005542">
    <property type="entry name" value="PRK07205.1"/>
    <property type="match status" value="1"/>
</dbReference>
<organism evidence="9 10">
    <name type="scientific">Carnobacterium antarcticum</name>
    <dbReference type="NCBI Taxonomy" id="2126436"/>
    <lineage>
        <taxon>Bacteria</taxon>
        <taxon>Bacillati</taxon>
        <taxon>Bacillota</taxon>
        <taxon>Bacilli</taxon>
        <taxon>Lactobacillales</taxon>
        <taxon>Carnobacteriaceae</taxon>
        <taxon>Carnobacterium</taxon>
    </lineage>
</organism>
<name>A0ABW4NJ88_9LACT</name>
<evidence type="ECO:0000256" key="3">
    <source>
        <dbReference type="ARBA" id="ARBA00022670"/>
    </source>
</evidence>
<dbReference type="Pfam" id="PF01546">
    <property type="entry name" value="Peptidase_M20"/>
    <property type="match status" value="1"/>
</dbReference>
<dbReference type="InterPro" id="IPR002933">
    <property type="entry name" value="Peptidase_M20"/>
</dbReference>
<proteinExistence type="inferred from homology"/>
<comment type="caution">
    <text evidence="9">The sequence shown here is derived from an EMBL/GenBank/DDBJ whole genome shotgun (WGS) entry which is preliminary data.</text>
</comment>
<evidence type="ECO:0000256" key="6">
    <source>
        <dbReference type="ARBA" id="ARBA00022833"/>
    </source>
</evidence>
<sequence>METWVTEKHQKESLAALKRLIDIPSVNTADGTSFPPFGKAIEDCLTEALVICEALGMTTYHDPAGFYGYADYGEGEELIAILCHLDVVPAGDLALWETDPFQAVVKDGVMYGRGSQDDKGPTIAALYAFKAVVDAGFTFNKRIRFVFGTDEETLWRCMAHYNLKEEQPTKGFVPDSAFPVTYAEKGLLQAKLVGPGSSVFALDCGDAFNVVPGNAQYQGQDAQQVSQKLVELGISQTLANQTVTVSGKAVHASAAGQGINAINQLATGLVQVHPHSILQFLAEKVGTETNGFRIFGEVKDEMTGELTFNVATIKVDETKSEIELDLRIPVSYPAADLAAILEKTAAAYGLTYEEFDHVPALYVPKESDLVQTLMAIYQNKTGDKAQPLTSGGATYARTMKNMVAFGAHFPNTKSLAHQANEGIVLAELFQAIDIYAETIVQLCCEEE</sequence>
<dbReference type="EMBL" id="JBHUFF010000005">
    <property type="protein sequence ID" value="MFD1798469.1"/>
    <property type="molecule type" value="Genomic_DNA"/>
</dbReference>
<evidence type="ECO:0000256" key="4">
    <source>
        <dbReference type="ARBA" id="ARBA00022723"/>
    </source>
</evidence>
<evidence type="ECO:0000256" key="7">
    <source>
        <dbReference type="ARBA" id="ARBA00022997"/>
    </source>
</evidence>
<dbReference type="SUPFAM" id="SSF55031">
    <property type="entry name" value="Bacterial exopeptidase dimerisation domain"/>
    <property type="match status" value="1"/>
</dbReference>
<keyword evidence="10" id="KW-1185">Reference proteome</keyword>
<evidence type="ECO:0000313" key="10">
    <source>
        <dbReference type="Proteomes" id="UP001597285"/>
    </source>
</evidence>
<dbReference type="InterPro" id="IPR010964">
    <property type="entry name" value="M20A_pepV-rel"/>
</dbReference>
<dbReference type="NCBIfam" id="TIGR01887">
    <property type="entry name" value="dipeptidaselike"/>
    <property type="match status" value="1"/>
</dbReference>
<evidence type="ECO:0000256" key="2">
    <source>
        <dbReference type="ARBA" id="ARBA00006247"/>
    </source>
</evidence>
<evidence type="ECO:0000256" key="1">
    <source>
        <dbReference type="ARBA" id="ARBA00001947"/>
    </source>
</evidence>
<dbReference type="Proteomes" id="UP001597285">
    <property type="component" value="Unassembled WGS sequence"/>
</dbReference>